<feature type="transmembrane region" description="Helical" evidence="1">
    <location>
        <begin position="209"/>
        <end position="228"/>
    </location>
</feature>
<evidence type="ECO:0000313" key="2">
    <source>
        <dbReference type="EMBL" id="OGI43503.1"/>
    </source>
</evidence>
<feature type="transmembrane region" description="Helical" evidence="1">
    <location>
        <begin position="49"/>
        <end position="70"/>
    </location>
</feature>
<name>A0A1F6TED7_9PROT</name>
<feature type="transmembrane region" description="Helical" evidence="1">
    <location>
        <begin position="709"/>
        <end position="737"/>
    </location>
</feature>
<feature type="transmembrane region" description="Helical" evidence="1">
    <location>
        <begin position="82"/>
        <end position="101"/>
    </location>
</feature>
<feature type="transmembrane region" description="Helical" evidence="1">
    <location>
        <begin position="156"/>
        <end position="175"/>
    </location>
</feature>
<feature type="transmembrane region" description="Helical" evidence="1">
    <location>
        <begin position="805"/>
        <end position="824"/>
    </location>
</feature>
<dbReference type="Proteomes" id="UP000179344">
    <property type="component" value="Unassembled WGS sequence"/>
</dbReference>
<gene>
    <name evidence="2" type="ORF">A2V92_00900</name>
</gene>
<protein>
    <recommendedName>
        <fullName evidence="4">Spermidine synthase</fullName>
    </recommendedName>
</protein>
<dbReference type="Gene3D" id="3.40.50.150">
    <property type="entry name" value="Vaccinia Virus protein VP39"/>
    <property type="match status" value="1"/>
</dbReference>
<evidence type="ECO:0008006" key="4">
    <source>
        <dbReference type="Google" id="ProtNLM"/>
    </source>
</evidence>
<keyword evidence="1" id="KW-0472">Membrane</keyword>
<evidence type="ECO:0000313" key="3">
    <source>
        <dbReference type="Proteomes" id="UP000179344"/>
    </source>
</evidence>
<feature type="transmembrane region" description="Helical" evidence="1">
    <location>
        <begin position="609"/>
        <end position="632"/>
    </location>
</feature>
<feature type="transmembrane region" description="Helical" evidence="1">
    <location>
        <begin position="678"/>
        <end position="697"/>
    </location>
</feature>
<feature type="transmembrane region" description="Helical" evidence="1">
    <location>
        <begin position="181"/>
        <end position="197"/>
    </location>
</feature>
<sequence length="830" mass="91329">MPLAAAESKKNRMRKPKAPLLPLFLVSTAAVGFEIALTRYFAIASWSEYGYWVISITMVGFAVSGVVLSLFKDFFAPRAERLLFATPPALLVTAVAGFYLTTVNSFNPLEFQNPDAWFDQLLNIWKYYAALFPFYFLTGLYIGLYFLSYQEEIPKIYGADLAGAGAGALAVLVLMFWVHPFYLLAALLPALVVAGLYHLPPQAAARRPLYLVSLLALLAACETVPLFLNRADFNEYKAIYPPLNVQGNRVAQEIRSPRGYFLVLDNFTERLDTDISNNAGALRAAAPPLTYGLYNDGNRLTSLAKPGDYDTSYVRAALDAFPYELRPAGAALLVGTRGGFRVREALALGAASVTALEPDETLYRLLRAQQGNPIAAALADSRVQLLPHSPAMLAAAEARRFDLVDVASDFLNQADANKFAFTVEGVRGYYGVLKDEGIISIPVSIREFTVYAVKMLETVRVALAGLNVAAPQDHIAVYRSAWNVRILVGKRPFTSQEMARLKDFAGRRSFDTSFYPGIEPAKAEIWNDLPLVSFESETILSSGDKAADALMDESLKLFSPEHDAFVRGHFFNLAPATHDRPVFYSVLHLSELGGILKRIAIIPREELPLLINVAVLAQAVAIAALILGLPLVRYRARRPETEAILKSILYFAGLGLGFLFLEIFLIEKASFFLNDRTHAFTVVLAGMLIFSGLGSYFSGRYLKHPRRGLMLACGIIFAWIIAALLMLDEALLLLLAAPTALKWLALLVAIAPLSFALGFPFPLGLYLFRGDRSHFLPWAWSLNGSFSVIATPLANLLALTTGYKILLILSMMLYAVVLVTYPVARGENRI</sequence>
<dbReference type="SUPFAM" id="SSF53335">
    <property type="entry name" value="S-adenosyl-L-methionine-dependent methyltransferases"/>
    <property type="match status" value="1"/>
</dbReference>
<organism evidence="2 3">
    <name type="scientific">Candidatus Muproteobacteria bacterium RBG_16_65_31</name>
    <dbReference type="NCBI Taxonomy" id="1817759"/>
    <lineage>
        <taxon>Bacteria</taxon>
        <taxon>Pseudomonadati</taxon>
        <taxon>Pseudomonadota</taxon>
        <taxon>Candidatus Muproteobacteria</taxon>
    </lineage>
</organism>
<evidence type="ECO:0000256" key="1">
    <source>
        <dbReference type="SAM" id="Phobius"/>
    </source>
</evidence>
<dbReference type="InterPro" id="IPR029063">
    <property type="entry name" value="SAM-dependent_MTases_sf"/>
</dbReference>
<feature type="transmembrane region" description="Helical" evidence="1">
    <location>
        <begin position="743"/>
        <end position="768"/>
    </location>
</feature>
<dbReference type="EMBL" id="MFST01000114">
    <property type="protein sequence ID" value="OGI43503.1"/>
    <property type="molecule type" value="Genomic_DNA"/>
</dbReference>
<dbReference type="AlphaFoldDB" id="A0A1F6TED7"/>
<keyword evidence="1" id="KW-0812">Transmembrane</keyword>
<proteinExistence type="predicted"/>
<keyword evidence="1" id="KW-1133">Transmembrane helix</keyword>
<accession>A0A1F6TED7</accession>
<feature type="transmembrane region" description="Helical" evidence="1">
    <location>
        <begin position="127"/>
        <end position="147"/>
    </location>
</feature>
<feature type="transmembrane region" description="Helical" evidence="1">
    <location>
        <begin position="780"/>
        <end position="799"/>
    </location>
</feature>
<feature type="transmembrane region" description="Helical" evidence="1">
    <location>
        <begin position="20"/>
        <end position="43"/>
    </location>
</feature>
<comment type="caution">
    <text evidence="2">The sequence shown here is derived from an EMBL/GenBank/DDBJ whole genome shotgun (WGS) entry which is preliminary data.</text>
</comment>
<feature type="transmembrane region" description="Helical" evidence="1">
    <location>
        <begin position="644"/>
        <end position="666"/>
    </location>
</feature>
<reference evidence="2 3" key="1">
    <citation type="journal article" date="2016" name="Nat. Commun.">
        <title>Thousands of microbial genomes shed light on interconnected biogeochemical processes in an aquifer system.</title>
        <authorList>
            <person name="Anantharaman K."/>
            <person name="Brown C.T."/>
            <person name="Hug L.A."/>
            <person name="Sharon I."/>
            <person name="Castelle C.J."/>
            <person name="Probst A.J."/>
            <person name="Thomas B.C."/>
            <person name="Singh A."/>
            <person name="Wilkins M.J."/>
            <person name="Karaoz U."/>
            <person name="Brodie E.L."/>
            <person name="Williams K.H."/>
            <person name="Hubbard S.S."/>
            <person name="Banfield J.F."/>
        </authorList>
    </citation>
    <scope>NUCLEOTIDE SEQUENCE [LARGE SCALE GENOMIC DNA]</scope>
</reference>